<name>A0A8H5BCI8_9AGAR</name>
<feature type="domain" description="Helicase C-terminal" evidence="6">
    <location>
        <begin position="521"/>
        <end position="724"/>
    </location>
</feature>
<dbReference type="PANTHER" id="PTHR47961:SF13">
    <property type="entry name" value="ACTIVATING SIGNAL COINTEGRATOR 1 COMPLEX SUBUNIT 3"/>
    <property type="match status" value="1"/>
</dbReference>
<dbReference type="InterPro" id="IPR050474">
    <property type="entry name" value="Hel308_SKI2-like"/>
</dbReference>
<dbReference type="PROSITE" id="PS51194">
    <property type="entry name" value="HELICASE_CTER"/>
    <property type="match status" value="1"/>
</dbReference>
<keyword evidence="4" id="KW-0067">ATP-binding</keyword>
<dbReference type="SUPFAM" id="SSF158702">
    <property type="entry name" value="Sec63 N-terminal domain-like"/>
    <property type="match status" value="1"/>
</dbReference>
<evidence type="ECO:0000259" key="5">
    <source>
        <dbReference type="PROSITE" id="PS51192"/>
    </source>
</evidence>
<dbReference type="FunFam" id="3.40.50.300:FF:000102">
    <property type="entry name" value="RNA helicase, activating signal cointegrator 1"/>
    <property type="match status" value="1"/>
</dbReference>
<dbReference type="InterPro" id="IPR036390">
    <property type="entry name" value="WH_DNA-bd_sf"/>
</dbReference>
<dbReference type="PANTHER" id="PTHR47961">
    <property type="entry name" value="DNA POLYMERASE THETA, PUTATIVE (AFU_ORTHOLOGUE AFUA_1G05260)-RELATED"/>
    <property type="match status" value="1"/>
</dbReference>
<keyword evidence="8" id="KW-1185">Reference proteome</keyword>
<dbReference type="FunFam" id="1.10.10.10:FF:000024">
    <property type="entry name" value="U5 small nuclear ribonucleoprotein helicase"/>
    <property type="match status" value="1"/>
</dbReference>
<dbReference type="Pfam" id="PF00270">
    <property type="entry name" value="DEAD"/>
    <property type="match status" value="2"/>
</dbReference>
<dbReference type="InterPro" id="IPR003593">
    <property type="entry name" value="AAA+_ATPase"/>
</dbReference>
<dbReference type="GO" id="GO:0016787">
    <property type="term" value="F:hydrolase activity"/>
    <property type="evidence" value="ECO:0007669"/>
    <property type="project" value="UniProtKB-KW"/>
</dbReference>
<dbReference type="GO" id="GO:0005524">
    <property type="term" value="F:ATP binding"/>
    <property type="evidence" value="ECO:0007669"/>
    <property type="project" value="UniProtKB-KW"/>
</dbReference>
<organism evidence="7 8">
    <name type="scientific">Psilocybe cf. subviscida</name>
    <dbReference type="NCBI Taxonomy" id="2480587"/>
    <lineage>
        <taxon>Eukaryota</taxon>
        <taxon>Fungi</taxon>
        <taxon>Dikarya</taxon>
        <taxon>Basidiomycota</taxon>
        <taxon>Agaricomycotina</taxon>
        <taxon>Agaricomycetes</taxon>
        <taxon>Agaricomycetidae</taxon>
        <taxon>Agaricales</taxon>
        <taxon>Agaricineae</taxon>
        <taxon>Strophariaceae</taxon>
        <taxon>Psilocybe</taxon>
    </lineage>
</organism>
<evidence type="ECO:0000256" key="4">
    <source>
        <dbReference type="ARBA" id="ARBA00022840"/>
    </source>
</evidence>
<feature type="domain" description="Helicase ATP-binding" evidence="5">
    <location>
        <begin position="298"/>
        <end position="490"/>
    </location>
</feature>
<dbReference type="Pfam" id="PF23445">
    <property type="entry name" value="WHD_SNRNP200"/>
    <property type="match status" value="1"/>
</dbReference>
<dbReference type="InterPro" id="IPR001650">
    <property type="entry name" value="Helicase_C-like"/>
</dbReference>
<dbReference type="SUPFAM" id="SSF46785">
    <property type="entry name" value="Winged helix' DNA-binding domain"/>
    <property type="match status" value="1"/>
</dbReference>
<dbReference type="InterPro" id="IPR036388">
    <property type="entry name" value="WH-like_DNA-bd_sf"/>
</dbReference>
<dbReference type="SMART" id="SM00382">
    <property type="entry name" value="AAA"/>
    <property type="match status" value="2"/>
</dbReference>
<evidence type="ECO:0000313" key="7">
    <source>
        <dbReference type="EMBL" id="KAF5320840.1"/>
    </source>
</evidence>
<keyword evidence="1" id="KW-0547">Nucleotide-binding</keyword>
<dbReference type="InterPro" id="IPR014001">
    <property type="entry name" value="Helicase_ATP-bd"/>
</dbReference>
<dbReference type="SMART" id="SM00973">
    <property type="entry name" value="Sec63"/>
    <property type="match status" value="1"/>
</dbReference>
<keyword evidence="3" id="KW-0347">Helicase</keyword>
<dbReference type="GO" id="GO:0003676">
    <property type="term" value="F:nucleic acid binding"/>
    <property type="evidence" value="ECO:0007669"/>
    <property type="project" value="InterPro"/>
</dbReference>
<dbReference type="PROSITE" id="PS51192">
    <property type="entry name" value="HELICASE_ATP_BIND_1"/>
    <property type="match status" value="2"/>
</dbReference>
<dbReference type="EMBL" id="JAACJJ010000028">
    <property type="protein sequence ID" value="KAF5320840.1"/>
    <property type="molecule type" value="Genomic_DNA"/>
</dbReference>
<keyword evidence="2" id="KW-0378">Hydrolase</keyword>
<protein>
    <recommendedName>
        <fullName evidence="9">Sec63-domain-containing protein</fullName>
    </recommendedName>
</protein>
<evidence type="ECO:0000259" key="6">
    <source>
        <dbReference type="PROSITE" id="PS51194"/>
    </source>
</evidence>
<evidence type="ECO:0008006" key="9">
    <source>
        <dbReference type="Google" id="ProtNLM"/>
    </source>
</evidence>
<dbReference type="GO" id="GO:0004386">
    <property type="term" value="F:helicase activity"/>
    <property type="evidence" value="ECO:0007669"/>
    <property type="project" value="UniProtKB-KW"/>
</dbReference>
<dbReference type="SUPFAM" id="SSF81296">
    <property type="entry name" value="E set domains"/>
    <property type="match status" value="1"/>
</dbReference>
<sequence length="1622" mass="181203">MDGVLSHLTALLGSSEISADKGTTADWTRTAKDIATRKVTYIDEEEESWSGSDPWEGSVLSLYLASKPSTSTQKHNASLSAIYQKKDSAHLVETLQSILTSNRSNDEISGELVELLGYDELDNVIGIINDRESVIEQLRDRLSSPPVATSANTAAHSKGNGAGEVSHFYGTSDVNTVVAMPDVLNARQRMQQQFEANAARPLFTGVAQQEEEALPHVYTSSKVSQNNVVSQYGSKYMLPLGTTREMNELYEEVIIPPANPVPPKTTERQIPVAELDEIAKGSFPGYISLNRIQSIVYPTAYRSNENMLICAPTGAGKTDVAMLTILRVIDQHRRFNRASGGHIKDTIDRDSFKIIYVAPMKALASEIVRKLGKRLAWLAIEVRELTGDMQMTKAEIAKTQIIVTTPEKWDVVTRKPTGEGELASSLKLLIIDEVHLLNEERGAVIETIVARTLRQVESSQSMIRIVGLSATLPNYKDVAEFLCASHQKGLFYFDSSFRPVPLEQHFLGIKGKPGSLQSRKNMDDVTFEKVSELVAAGHQVMVFVHARKETVKTALGLKEKSVMEGNTEHFSCEEHPQWSFFRQKIGESRNKEMKQLFDNGFGIHHAGMLRSDRNMMERMFEARAIKVLCCTATLAWGVNLPAHAVIIKGTQVYDSAKGKFVDLSVLDVLQIFGRAGRPGLESSGEGYICTTDDKLTHYLDAVTSQIPIESQFQAGLMDSLNAEIALGTVANVRDAVQWLGYTYMFVRMRMNPFVYGIPHETLLEDSQLGGKRNELIQIAAKKLAESRMISYDVQQAQFQITDIGRIAARYYIRHSSIEIFNKEFRPKMSEADVLAMLSMSTEFDQIQVREPEVKELEAMMERIPCQVKGGTDTSQGKVNILLQGYISKEMVDDFALVSDMAYVAQNGGRIVRALLEIAISKKWANVTLVLMSLSKAIESRLWPFDHPLRQFNLKSETLYNLEKWADEWTVAQLREFNAADLGALVHLNEAHGSAILSAAKRFPTAEIAYTLRPIAHDVLKISLRANRGFEWNAGLHGTSEPFWLWVEDHAAHHILQFAHVLFHQSTETLEVDFFISIPDGDIPPFVTIRAISDRWVGADDAVNVPLDSLVMPAAPKPHTPVLSLPFLKLTDLQPSILQDIFSRRVHTLNTLQTQTFWNLVHTRQNSLLCGPVGSGKTTLLQMAIWSTIIKASDGWILVVTPNRVAALEMVAELRQGSQMAGISLEYDGNNDKIFSPPRSRTIRIASAEQLLQNFSKWMPQSSIHKLHLVVCDGLERLDATYEQAVSLLRLTQQTYPTRFIGASASLNDASDIAQWLGVDELGLHSFRPQDRDQSLAISRQTFTIPYSASLFKAMAKPAFLAIQNSPKGSPAIVFVPSRGQCRPIALDLITRCTLELETGRGFIPEEISDDLVGDYCARLRDTSLLDYVLKGVGFFHAGVPKPDRLLMLEMFAEGIIRVLIVPKDACWTLPARASVVVVMGTQYAHVEDQGSLRQIRDYTLTEVARMQSRAILQSGTGYFHLFCQAEALETYSRFLDDGLPLESQLAESQVLFNWMKSVYSNSSDKQRLVDALSFTFLAQRIARNPSYYGFIDSDRSKNLSSIVDRIVDDIYKERKEQRKDEV</sequence>
<dbReference type="InterPro" id="IPR014756">
    <property type="entry name" value="Ig_E-set"/>
</dbReference>
<proteinExistence type="predicted"/>
<comment type="caution">
    <text evidence="7">The sequence shown here is derived from an EMBL/GenBank/DDBJ whole genome shotgun (WGS) entry which is preliminary data.</text>
</comment>
<dbReference type="FunFam" id="1.10.3380.10:FF:000001">
    <property type="entry name" value="U5 small nuclear ribonucleoprotein helicase"/>
    <property type="match status" value="1"/>
</dbReference>
<evidence type="ECO:0000256" key="3">
    <source>
        <dbReference type="ARBA" id="ARBA00022806"/>
    </source>
</evidence>
<dbReference type="Gene3D" id="1.10.10.10">
    <property type="entry name" value="Winged helix-like DNA-binding domain superfamily/Winged helix DNA-binding domain"/>
    <property type="match status" value="2"/>
</dbReference>
<dbReference type="InterPro" id="IPR057842">
    <property type="entry name" value="WH_MER3"/>
</dbReference>
<evidence type="ECO:0000313" key="8">
    <source>
        <dbReference type="Proteomes" id="UP000567179"/>
    </source>
</evidence>
<dbReference type="Pfam" id="PF02889">
    <property type="entry name" value="Sec63"/>
    <property type="match status" value="1"/>
</dbReference>
<dbReference type="Proteomes" id="UP000567179">
    <property type="component" value="Unassembled WGS sequence"/>
</dbReference>
<dbReference type="InterPro" id="IPR011545">
    <property type="entry name" value="DEAD/DEAH_box_helicase_dom"/>
</dbReference>
<dbReference type="Pfam" id="PF00271">
    <property type="entry name" value="Helicase_C"/>
    <property type="match status" value="1"/>
</dbReference>
<feature type="domain" description="Helicase ATP-binding" evidence="5">
    <location>
        <begin position="1157"/>
        <end position="1324"/>
    </location>
</feature>
<dbReference type="SMART" id="SM00487">
    <property type="entry name" value="DEXDc"/>
    <property type="match status" value="2"/>
</dbReference>
<accession>A0A8H5BCI8</accession>
<dbReference type="SMART" id="SM00490">
    <property type="entry name" value="HELICc"/>
    <property type="match status" value="1"/>
</dbReference>
<dbReference type="Gene3D" id="1.10.3380.10">
    <property type="entry name" value="Sec63 N-terminal domain-like domain"/>
    <property type="match status" value="1"/>
</dbReference>
<dbReference type="SUPFAM" id="SSF52540">
    <property type="entry name" value="P-loop containing nucleoside triphosphate hydrolases"/>
    <property type="match status" value="4"/>
</dbReference>
<dbReference type="FunFam" id="3.40.50.300:FF:000062">
    <property type="entry name" value="U5 small nuclear ribonucleoprotein helicase"/>
    <property type="match status" value="1"/>
</dbReference>
<dbReference type="Gene3D" id="3.40.50.300">
    <property type="entry name" value="P-loop containing nucleotide triphosphate hydrolases"/>
    <property type="match status" value="4"/>
</dbReference>
<evidence type="ECO:0000256" key="2">
    <source>
        <dbReference type="ARBA" id="ARBA00022801"/>
    </source>
</evidence>
<gene>
    <name evidence="7" type="ORF">D9619_000267</name>
</gene>
<dbReference type="Gene3D" id="2.60.40.150">
    <property type="entry name" value="C2 domain"/>
    <property type="match status" value="1"/>
</dbReference>
<dbReference type="CDD" id="cd18020">
    <property type="entry name" value="DEXHc_ASCC3_1"/>
    <property type="match status" value="1"/>
</dbReference>
<dbReference type="CDD" id="cd18795">
    <property type="entry name" value="SF2_C_Ski2"/>
    <property type="match status" value="1"/>
</dbReference>
<dbReference type="OrthoDB" id="5575at2759"/>
<reference evidence="7 8" key="1">
    <citation type="journal article" date="2020" name="ISME J.">
        <title>Uncovering the hidden diversity of litter-decomposition mechanisms in mushroom-forming fungi.</title>
        <authorList>
            <person name="Floudas D."/>
            <person name="Bentzer J."/>
            <person name="Ahren D."/>
            <person name="Johansson T."/>
            <person name="Persson P."/>
            <person name="Tunlid A."/>
        </authorList>
    </citation>
    <scope>NUCLEOTIDE SEQUENCE [LARGE SCALE GENOMIC DNA]</scope>
    <source>
        <strain evidence="7 8">CBS 101986</strain>
    </source>
</reference>
<dbReference type="InterPro" id="IPR004179">
    <property type="entry name" value="Sec63-dom"/>
</dbReference>
<evidence type="ECO:0000256" key="1">
    <source>
        <dbReference type="ARBA" id="ARBA00022741"/>
    </source>
</evidence>
<dbReference type="InterPro" id="IPR027417">
    <property type="entry name" value="P-loop_NTPase"/>
</dbReference>
<dbReference type="InterPro" id="IPR035892">
    <property type="entry name" value="C2_domain_sf"/>
</dbReference>